<evidence type="ECO:0000256" key="1">
    <source>
        <dbReference type="SAM" id="MobiDB-lite"/>
    </source>
</evidence>
<dbReference type="EMBL" id="OY731400">
    <property type="protein sequence ID" value="CAJ1939240.1"/>
    <property type="molecule type" value="Genomic_DNA"/>
</dbReference>
<dbReference type="Proteomes" id="UP001189624">
    <property type="component" value="Chromosome 3"/>
</dbReference>
<organism evidence="3 4">
    <name type="scientific">Sphenostylis stenocarpa</name>
    <dbReference type="NCBI Taxonomy" id="92480"/>
    <lineage>
        <taxon>Eukaryota</taxon>
        <taxon>Viridiplantae</taxon>
        <taxon>Streptophyta</taxon>
        <taxon>Embryophyta</taxon>
        <taxon>Tracheophyta</taxon>
        <taxon>Spermatophyta</taxon>
        <taxon>Magnoliopsida</taxon>
        <taxon>eudicotyledons</taxon>
        <taxon>Gunneridae</taxon>
        <taxon>Pentapetalae</taxon>
        <taxon>rosids</taxon>
        <taxon>fabids</taxon>
        <taxon>Fabales</taxon>
        <taxon>Fabaceae</taxon>
        <taxon>Papilionoideae</taxon>
        <taxon>50 kb inversion clade</taxon>
        <taxon>NPAAA clade</taxon>
        <taxon>indigoferoid/millettioid clade</taxon>
        <taxon>Phaseoleae</taxon>
        <taxon>Sphenostylis</taxon>
    </lineage>
</organism>
<feature type="chain" id="PRO_5041665465" evidence="2">
    <location>
        <begin position="23"/>
        <end position="68"/>
    </location>
</feature>
<dbReference type="AlphaFoldDB" id="A0AA86VI66"/>
<evidence type="ECO:0000313" key="3">
    <source>
        <dbReference type="EMBL" id="CAJ1939240.1"/>
    </source>
</evidence>
<feature type="signal peptide" evidence="2">
    <location>
        <begin position="1"/>
        <end position="22"/>
    </location>
</feature>
<feature type="region of interest" description="Disordered" evidence="1">
    <location>
        <begin position="47"/>
        <end position="68"/>
    </location>
</feature>
<keyword evidence="2" id="KW-0732">Signal</keyword>
<keyword evidence="4" id="KW-1185">Reference proteome</keyword>
<sequence>MRRVRFLELICLVLVLSAGSESRPLNPTIVRGVHGTLNWAPILPIAEEGGGERDAQRLSPGGPDPHHH</sequence>
<gene>
    <name evidence="3" type="ORF">AYBTSS11_LOCUS9022</name>
</gene>
<evidence type="ECO:0000313" key="4">
    <source>
        <dbReference type="Proteomes" id="UP001189624"/>
    </source>
</evidence>
<protein>
    <submittedName>
        <fullName evidence="3">Uncharacterized protein</fullName>
    </submittedName>
</protein>
<proteinExistence type="predicted"/>
<evidence type="ECO:0000256" key="2">
    <source>
        <dbReference type="SAM" id="SignalP"/>
    </source>
</evidence>
<dbReference type="Gramene" id="rna-AYBTSS11_LOCUS9022">
    <property type="protein sequence ID" value="CAJ1939240.1"/>
    <property type="gene ID" value="gene-AYBTSS11_LOCUS9022"/>
</dbReference>
<reference evidence="3" key="1">
    <citation type="submission" date="2023-10" db="EMBL/GenBank/DDBJ databases">
        <authorList>
            <person name="Domelevo Entfellner J.-B."/>
        </authorList>
    </citation>
    <scope>NUCLEOTIDE SEQUENCE</scope>
</reference>
<accession>A0AA86VI66</accession>
<name>A0AA86VI66_9FABA</name>